<dbReference type="EMBL" id="VLNY01000002">
    <property type="protein sequence ID" value="KAA0023830.1"/>
    <property type="molecule type" value="Genomic_DNA"/>
</dbReference>
<evidence type="ECO:0000313" key="2">
    <source>
        <dbReference type="EMBL" id="KAA0023830.1"/>
    </source>
</evidence>
<dbReference type="InterPro" id="IPR037401">
    <property type="entry name" value="SnoaL-like"/>
</dbReference>
<protein>
    <submittedName>
        <fullName evidence="2">Nuclear transport factor 2 family protein</fullName>
    </submittedName>
</protein>
<dbReference type="AlphaFoldDB" id="A0A5A7SCF5"/>
<name>A0A5A7SCF5_9NOCA</name>
<proteinExistence type="predicted"/>
<dbReference type="Gene3D" id="3.10.450.50">
    <property type="match status" value="1"/>
</dbReference>
<evidence type="ECO:0000313" key="3">
    <source>
        <dbReference type="Proteomes" id="UP000322244"/>
    </source>
</evidence>
<feature type="domain" description="SnoaL-like" evidence="1">
    <location>
        <begin position="5"/>
        <end position="125"/>
    </location>
</feature>
<comment type="caution">
    <text evidence="2">The sequence shown here is derived from an EMBL/GenBank/DDBJ whole genome shotgun (WGS) entry which is preliminary data.</text>
</comment>
<keyword evidence="3" id="KW-1185">Reference proteome</keyword>
<dbReference type="Proteomes" id="UP000322244">
    <property type="component" value="Unassembled WGS sequence"/>
</dbReference>
<gene>
    <name evidence="2" type="ORF">FOY51_04330</name>
</gene>
<accession>A0A5A7SCF5</accession>
<evidence type="ECO:0000259" key="1">
    <source>
        <dbReference type="Pfam" id="PF13577"/>
    </source>
</evidence>
<reference evidence="2 3" key="1">
    <citation type="submission" date="2019-07" db="EMBL/GenBank/DDBJ databases">
        <title>Rhodococcus cavernicolus sp. nov., isolated from a cave.</title>
        <authorList>
            <person name="Lee S.D."/>
        </authorList>
    </citation>
    <scope>NUCLEOTIDE SEQUENCE [LARGE SCALE GENOMIC DNA]</scope>
    <source>
        <strain evidence="2 3">C1-24</strain>
    </source>
</reference>
<organism evidence="2 3">
    <name type="scientific">Antrihabitans cavernicola</name>
    <dbReference type="NCBI Taxonomy" id="2495913"/>
    <lineage>
        <taxon>Bacteria</taxon>
        <taxon>Bacillati</taxon>
        <taxon>Actinomycetota</taxon>
        <taxon>Actinomycetes</taxon>
        <taxon>Mycobacteriales</taxon>
        <taxon>Nocardiaceae</taxon>
        <taxon>Antrihabitans</taxon>
    </lineage>
</organism>
<dbReference type="OrthoDB" id="4941530at2"/>
<sequence>MDHDAVAAISRLKYRYLRCLDTKSWDDFADTMVAEATSTYGEALQFESRDEFVAFMRNTLGTHVITEHRCDHPEIDIDPGGETATGTWYLADTVMIPEHNMVLRGAAFYSDNYRLCDDGKWRIVHTGYERTYEGVFSLTDIPSFRLTSNRWALSESSSWS</sequence>
<dbReference type="Pfam" id="PF13577">
    <property type="entry name" value="SnoaL_4"/>
    <property type="match status" value="1"/>
</dbReference>
<dbReference type="InterPro" id="IPR032710">
    <property type="entry name" value="NTF2-like_dom_sf"/>
</dbReference>
<dbReference type="SUPFAM" id="SSF54427">
    <property type="entry name" value="NTF2-like"/>
    <property type="match status" value="1"/>
</dbReference>
<dbReference type="RefSeq" id="WP_149428990.1">
    <property type="nucleotide sequence ID" value="NZ_VLNY01000002.1"/>
</dbReference>